<gene>
    <name evidence="1" type="ORF">OWV82_015148</name>
</gene>
<proteinExistence type="predicted"/>
<comment type="caution">
    <text evidence="1">The sequence shown here is derived from an EMBL/GenBank/DDBJ whole genome shotgun (WGS) entry which is preliminary data.</text>
</comment>
<evidence type="ECO:0000313" key="1">
    <source>
        <dbReference type="EMBL" id="KAJ4712995.1"/>
    </source>
</evidence>
<name>A0ACC1XRR3_MELAZ</name>
<protein>
    <submittedName>
        <fullName evidence="1">Protein IQ-DOMAIN like</fullName>
    </submittedName>
</protein>
<sequence>MGKASKWFRNIFRLKKSEHTNSFSQPKHKRRWSFVNSYREKDSPTDAIKRNSLNGRQAAVDNVPSTECEDPNKHAIAVAAATAAVAEAAVAAAQAAAAVVRLTSSSGRCGDYPATYVGSCGRARDELAAIKIQSAFRGYLARRALRALKGLVRLQALVRGHIERKKTAEWLFQMQALLRAQARARTGRAQISESSESSGKSSHFHQPGPPTPEKFEHSTRSKNAKSEVSSVLKRNGSKSNSRVVEDHDKAHVSWNCSEFRLDNRSKKGPSTRIGAADDEKGDKILEIDTGKPHFIPKRRNLFHSSHLTVSSDQYSHTFTTFKDSTTHQTVPSPASCEVQSLSPIKLSHEVEGSSFCTVENSPQFFSASSRGGSSKNSPFTPSKSYSSQSCLTGYSDHPNYMAYTESSRAKARSLSAPKQRPQYERSSSAKRYSVHGFGESKSSAQRFSSLHANFTNKAYPGSGRLDNFGMPVGHRY</sequence>
<reference evidence="1 2" key="1">
    <citation type="journal article" date="2023" name="Science">
        <title>Complex scaffold remodeling in plant triterpene biosynthesis.</title>
        <authorList>
            <person name="De La Pena R."/>
            <person name="Hodgson H."/>
            <person name="Liu J.C."/>
            <person name="Stephenson M.J."/>
            <person name="Martin A.C."/>
            <person name="Owen C."/>
            <person name="Harkess A."/>
            <person name="Leebens-Mack J."/>
            <person name="Jimenez L.E."/>
            <person name="Osbourn A."/>
            <person name="Sattely E.S."/>
        </authorList>
    </citation>
    <scope>NUCLEOTIDE SEQUENCE [LARGE SCALE GENOMIC DNA]</scope>
    <source>
        <strain evidence="2">cv. JPN11</strain>
        <tissue evidence="1">Leaf</tissue>
    </source>
</reference>
<dbReference type="Proteomes" id="UP001164539">
    <property type="component" value="Chromosome 8"/>
</dbReference>
<accession>A0ACC1XRR3</accession>
<evidence type="ECO:0000313" key="2">
    <source>
        <dbReference type="Proteomes" id="UP001164539"/>
    </source>
</evidence>
<keyword evidence="2" id="KW-1185">Reference proteome</keyword>
<dbReference type="EMBL" id="CM051401">
    <property type="protein sequence ID" value="KAJ4712995.1"/>
    <property type="molecule type" value="Genomic_DNA"/>
</dbReference>
<organism evidence="1 2">
    <name type="scientific">Melia azedarach</name>
    <name type="common">Chinaberry tree</name>
    <dbReference type="NCBI Taxonomy" id="155640"/>
    <lineage>
        <taxon>Eukaryota</taxon>
        <taxon>Viridiplantae</taxon>
        <taxon>Streptophyta</taxon>
        <taxon>Embryophyta</taxon>
        <taxon>Tracheophyta</taxon>
        <taxon>Spermatophyta</taxon>
        <taxon>Magnoliopsida</taxon>
        <taxon>eudicotyledons</taxon>
        <taxon>Gunneridae</taxon>
        <taxon>Pentapetalae</taxon>
        <taxon>rosids</taxon>
        <taxon>malvids</taxon>
        <taxon>Sapindales</taxon>
        <taxon>Meliaceae</taxon>
        <taxon>Melia</taxon>
    </lineage>
</organism>